<evidence type="ECO:0000256" key="6">
    <source>
        <dbReference type="ARBA" id="ARBA00022723"/>
    </source>
</evidence>
<feature type="region of interest" description="Disordered" evidence="13">
    <location>
        <begin position="440"/>
        <end position="460"/>
    </location>
</feature>
<dbReference type="Pfam" id="PF08275">
    <property type="entry name" value="DNAG_N"/>
    <property type="match status" value="1"/>
</dbReference>
<evidence type="ECO:0000256" key="11">
    <source>
        <dbReference type="ARBA" id="ARBA00023163"/>
    </source>
</evidence>
<dbReference type="PANTHER" id="PTHR30313:SF2">
    <property type="entry name" value="DNA PRIMASE"/>
    <property type="match status" value="1"/>
</dbReference>
<dbReference type="SMART" id="SM00400">
    <property type="entry name" value="ZnF_CHCC"/>
    <property type="match status" value="1"/>
</dbReference>
<feature type="zinc finger region" description="CHC2-type" evidence="12">
    <location>
        <begin position="43"/>
        <end position="67"/>
    </location>
</feature>
<keyword evidence="10 12" id="KW-0238">DNA-binding</keyword>
<dbReference type="InterPro" id="IPR036977">
    <property type="entry name" value="DNA_primase_Znf_CHC2"/>
</dbReference>
<dbReference type="PANTHER" id="PTHR30313">
    <property type="entry name" value="DNA PRIMASE"/>
    <property type="match status" value="1"/>
</dbReference>
<dbReference type="GO" id="GO:0008270">
    <property type="term" value="F:zinc ion binding"/>
    <property type="evidence" value="ECO:0007669"/>
    <property type="project" value="UniProtKB-UniRule"/>
</dbReference>
<dbReference type="SUPFAM" id="SSF57783">
    <property type="entry name" value="Zinc beta-ribbon"/>
    <property type="match status" value="1"/>
</dbReference>
<dbReference type="NCBIfam" id="TIGR01391">
    <property type="entry name" value="dnaG"/>
    <property type="match status" value="1"/>
</dbReference>
<comment type="similarity">
    <text evidence="12">Belongs to the DnaG primase family.</text>
</comment>
<dbReference type="PROSITE" id="PS50880">
    <property type="entry name" value="TOPRIM"/>
    <property type="match status" value="1"/>
</dbReference>
<keyword evidence="9" id="KW-0460">Magnesium</keyword>
<dbReference type="Gene3D" id="3.90.980.10">
    <property type="entry name" value="DNA primase, catalytic core, N-terminal domain"/>
    <property type="match status" value="1"/>
</dbReference>
<dbReference type="Gene3D" id="3.40.1360.10">
    <property type="match status" value="1"/>
</dbReference>
<accession>A0A285R7D7</accession>
<dbReference type="InterPro" id="IPR006171">
    <property type="entry name" value="TOPRIM_dom"/>
</dbReference>
<comment type="domain">
    <text evidence="12">Contains an N-terminal zinc-binding domain, a central core domain that contains the primase activity, and a C-terminal DnaB-binding domain.</text>
</comment>
<dbReference type="InterPro" id="IPR002694">
    <property type="entry name" value="Znf_CHC2"/>
</dbReference>
<dbReference type="Pfam" id="PF13662">
    <property type="entry name" value="Toprim_4"/>
    <property type="match status" value="1"/>
</dbReference>
<gene>
    <name evidence="12" type="primary">dnaG</name>
    <name evidence="15" type="ORF">SAMN05421512_101333</name>
</gene>
<keyword evidence="3 12" id="KW-0808">Transferase</keyword>
<dbReference type="GO" id="GO:0006269">
    <property type="term" value="P:DNA replication, synthesis of primer"/>
    <property type="evidence" value="ECO:0007669"/>
    <property type="project" value="UniProtKB-UniRule"/>
</dbReference>
<comment type="function">
    <text evidence="12">RNA polymerase that catalyzes the synthesis of short RNA molecules used as primers for DNA polymerase during DNA replication.</text>
</comment>
<sequence>MRFSPGLLDEIRARVPLSELVARRVSWDRRKSQPARGDYWACCPFHQEKSPSFHVDDRRNRYKCFGCGASGDHFRFLTETEGLSFPEAVERLAEQAGVALPAPDPQAAARAAERASLAEICEMAARFFQDALAMSGGEQARDYISRRRLRPETVREFRIGFAPNGRDALKRHLIGKGVDEASMVEAGLVIRPDDGRPTYDRFRNRLMIPIQDERGRVIAFGGRTLDPDGQPKYLNSPETPLFHKGMMVFNFHRAREPAHRTGQAVVVEGYMDAIAIAQAGMGNVVAALGTAFTEEQVGRLWRLAPEPVICFDGDAAGTSAAHRAVDRILPGLRSGHSFGFVFLPDGKDPDDLIADGGLAAFTKELAGSQPLIDVLWSREVDAARIDTPERRAALEKSLEELVRTIADERVRRGYQLDIRLRLSNLFYQQARAARGQNFGQGGAQGGQGFGQGGGQNFGQGNAFQKVPSGQARGSDLPGSSMFGHERMLCGLCLKYPELLERHVERLAQAQFGDVLHARFRDELCRIATELQDVPVSGFFETLDTRFFQILSEALDGPEEAGAPGGGGTGSGAGSGAGGGQRMVARFHDLLQRLPILRHEPPADFIEDLFCHTLDVLELRALEQDLEAELAALGDGLDEADWERIRAHSQDLARRREECARDEQEIAERGKVFRSARPVSSTPAGAAARARAAMGQGAIAGAGG</sequence>
<dbReference type="Proteomes" id="UP000219331">
    <property type="component" value="Unassembled WGS sequence"/>
</dbReference>
<evidence type="ECO:0000256" key="9">
    <source>
        <dbReference type="ARBA" id="ARBA00022842"/>
    </source>
</evidence>
<keyword evidence="1 12" id="KW-0240">DNA-directed RNA polymerase</keyword>
<keyword evidence="11 12" id="KW-0804">Transcription</keyword>
<dbReference type="GO" id="GO:0005737">
    <property type="term" value="C:cytoplasm"/>
    <property type="evidence" value="ECO:0007669"/>
    <property type="project" value="TreeGrafter"/>
</dbReference>
<dbReference type="SUPFAM" id="SSF56731">
    <property type="entry name" value="DNA primase core"/>
    <property type="match status" value="1"/>
</dbReference>
<keyword evidence="16" id="KW-1185">Reference proteome</keyword>
<dbReference type="Gene3D" id="3.90.580.10">
    <property type="entry name" value="Zinc finger, CHC2-type domain"/>
    <property type="match status" value="1"/>
</dbReference>
<keyword evidence="8 12" id="KW-0862">Zinc</keyword>
<dbReference type="InterPro" id="IPR030846">
    <property type="entry name" value="DnaG_bac"/>
</dbReference>
<keyword evidence="4 12" id="KW-0548">Nucleotidyltransferase</keyword>
<reference evidence="15 16" key="1">
    <citation type="submission" date="2017-08" db="EMBL/GenBank/DDBJ databases">
        <authorList>
            <person name="de Groot N.N."/>
        </authorList>
    </citation>
    <scope>NUCLEOTIDE SEQUENCE [LARGE SCALE GENOMIC DNA]</scope>
    <source>
        <strain evidence="15 16">USBA 352</strain>
    </source>
</reference>
<evidence type="ECO:0000313" key="15">
    <source>
        <dbReference type="EMBL" id="SOB89784.1"/>
    </source>
</evidence>
<keyword evidence="5 12" id="KW-0235">DNA replication</keyword>
<keyword evidence="7 12" id="KW-0863">Zinc-finger</keyword>
<dbReference type="EC" id="2.7.7.101" evidence="12"/>
<dbReference type="FunFam" id="3.90.980.10:FF:000001">
    <property type="entry name" value="DNA primase"/>
    <property type="match status" value="1"/>
</dbReference>
<dbReference type="SMART" id="SM00493">
    <property type="entry name" value="TOPRIM"/>
    <property type="match status" value="1"/>
</dbReference>
<dbReference type="GO" id="GO:1990077">
    <property type="term" value="C:primosome complex"/>
    <property type="evidence" value="ECO:0007669"/>
    <property type="project" value="UniProtKB-KW"/>
</dbReference>
<comment type="subunit">
    <text evidence="12">Monomer. Interacts with DnaB.</text>
</comment>
<evidence type="ECO:0000256" key="3">
    <source>
        <dbReference type="ARBA" id="ARBA00022679"/>
    </source>
</evidence>
<dbReference type="GO" id="GO:0000428">
    <property type="term" value="C:DNA-directed RNA polymerase complex"/>
    <property type="evidence" value="ECO:0007669"/>
    <property type="project" value="UniProtKB-KW"/>
</dbReference>
<evidence type="ECO:0000256" key="8">
    <source>
        <dbReference type="ARBA" id="ARBA00022833"/>
    </source>
</evidence>
<evidence type="ECO:0000256" key="2">
    <source>
        <dbReference type="ARBA" id="ARBA00022515"/>
    </source>
</evidence>
<dbReference type="RefSeq" id="WP_097173704.1">
    <property type="nucleotide sequence ID" value="NZ_OBML01000001.1"/>
</dbReference>
<comment type="cofactor">
    <cofactor evidence="12">
        <name>Zn(2+)</name>
        <dbReference type="ChEBI" id="CHEBI:29105"/>
    </cofactor>
    <text evidence="12">Binds 1 zinc ion per monomer.</text>
</comment>
<dbReference type="EMBL" id="OBML01000001">
    <property type="protein sequence ID" value="SOB89784.1"/>
    <property type="molecule type" value="Genomic_DNA"/>
</dbReference>
<keyword evidence="2 12" id="KW-0639">Primosome</keyword>
<protein>
    <recommendedName>
        <fullName evidence="12">DNA primase</fullName>
        <ecNumber evidence="12">2.7.7.101</ecNumber>
    </recommendedName>
</protein>
<evidence type="ECO:0000256" key="12">
    <source>
        <dbReference type="HAMAP-Rule" id="MF_00974"/>
    </source>
</evidence>
<feature type="domain" description="Toprim" evidence="14">
    <location>
        <begin position="262"/>
        <end position="344"/>
    </location>
</feature>
<feature type="region of interest" description="Disordered" evidence="13">
    <location>
        <begin position="557"/>
        <end position="578"/>
    </location>
</feature>
<dbReference type="AlphaFoldDB" id="A0A285R7D7"/>
<dbReference type="InterPro" id="IPR037068">
    <property type="entry name" value="DNA_primase_core_N_sf"/>
</dbReference>
<evidence type="ECO:0000256" key="1">
    <source>
        <dbReference type="ARBA" id="ARBA00022478"/>
    </source>
</evidence>
<feature type="compositionally biased region" description="Gly residues" evidence="13">
    <location>
        <begin position="562"/>
        <end position="578"/>
    </location>
</feature>
<dbReference type="CDD" id="cd03364">
    <property type="entry name" value="TOPRIM_DnaG_primases"/>
    <property type="match status" value="1"/>
</dbReference>
<organism evidence="15 16">
    <name type="scientific">Stappia indica</name>
    <dbReference type="NCBI Taxonomy" id="538381"/>
    <lineage>
        <taxon>Bacteria</taxon>
        <taxon>Pseudomonadati</taxon>
        <taxon>Pseudomonadota</taxon>
        <taxon>Alphaproteobacteria</taxon>
        <taxon>Hyphomicrobiales</taxon>
        <taxon>Stappiaceae</taxon>
        <taxon>Stappia</taxon>
    </lineage>
</organism>
<dbReference type="InterPro" id="IPR006295">
    <property type="entry name" value="DNA_primase_DnaG"/>
</dbReference>
<dbReference type="InterPro" id="IPR050219">
    <property type="entry name" value="DnaG_primase"/>
</dbReference>
<dbReference type="InterPro" id="IPR034151">
    <property type="entry name" value="TOPRIM_DnaG_bac"/>
</dbReference>
<dbReference type="GO" id="GO:0003899">
    <property type="term" value="F:DNA-directed RNA polymerase activity"/>
    <property type="evidence" value="ECO:0007669"/>
    <property type="project" value="UniProtKB-UniRule"/>
</dbReference>
<proteinExistence type="inferred from homology"/>
<name>A0A285R7D7_9HYPH</name>
<dbReference type="STRING" id="538381.GCA_001696535_01459"/>
<evidence type="ECO:0000256" key="7">
    <source>
        <dbReference type="ARBA" id="ARBA00022771"/>
    </source>
</evidence>
<dbReference type="OrthoDB" id="9803773at2"/>
<keyword evidence="6 12" id="KW-0479">Metal-binding</keyword>
<evidence type="ECO:0000256" key="5">
    <source>
        <dbReference type="ARBA" id="ARBA00022705"/>
    </source>
</evidence>
<dbReference type="FunFam" id="3.40.1360.10:FF:000002">
    <property type="entry name" value="DNA primase"/>
    <property type="match status" value="1"/>
</dbReference>
<dbReference type="HAMAP" id="MF_00974">
    <property type="entry name" value="DNA_primase_DnaG"/>
    <property type="match status" value="1"/>
</dbReference>
<evidence type="ECO:0000313" key="16">
    <source>
        <dbReference type="Proteomes" id="UP000219331"/>
    </source>
</evidence>
<feature type="compositionally biased region" description="Gly residues" evidence="13">
    <location>
        <begin position="440"/>
        <end position="457"/>
    </location>
</feature>
<comment type="catalytic activity">
    <reaction evidence="12">
        <text>ssDNA + n NTP = ssDNA/pppN(pN)n-1 hybrid + (n-1) diphosphate.</text>
        <dbReference type="EC" id="2.7.7.101"/>
    </reaction>
</comment>
<dbReference type="GO" id="GO:0003677">
    <property type="term" value="F:DNA binding"/>
    <property type="evidence" value="ECO:0007669"/>
    <property type="project" value="UniProtKB-KW"/>
</dbReference>
<evidence type="ECO:0000259" key="14">
    <source>
        <dbReference type="PROSITE" id="PS50880"/>
    </source>
</evidence>
<evidence type="ECO:0000256" key="13">
    <source>
        <dbReference type="SAM" id="MobiDB-lite"/>
    </source>
</evidence>
<dbReference type="InterPro" id="IPR013264">
    <property type="entry name" value="DNAG_N"/>
</dbReference>
<evidence type="ECO:0000256" key="10">
    <source>
        <dbReference type="ARBA" id="ARBA00023125"/>
    </source>
</evidence>
<dbReference type="Pfam" id="PF01807">
    <property type="entry name" value="Zn_ribbon_DnaG"/>
    <property type="match status" value="1"/>
</dbReference>
<evidence type="ECO:0000256" key="4">
    <source>
        <dbReference type="ARBA" id="ARBA00022695"/>
    </source>
</evidence>